<dbReference type="PANTHER" id="PTHR37419">
    <property type="entry name" value="SERINE/THREONINE-PROTEIN KINASE TOXIN HIPA"/>
    <property type="match status" value="1"/>
</dbReference>
<dbReference type="GO" id="GO:0004674">
    <property type="term" value="F:protein serine/threonine kinase activity"/>
    <property type="evidence" value="ECO:0007669"/>
    <property type="project" value="TreeGrafter"/>
</dbReference>
<evidence type="ECO:0000259" key="5">
    <source>
        <dbReference type="Pfam" id="PF13657"/>
    </source>
</evidence>
<reference evidence="6 7" key="1">
    <citation type="submission" date="2018-09" db="EMBL/GenBank/DDBJ databases">
        <title>Characterization of the phylogenetic diversity of five novel species belonging to the genus Bifidobacterium.</title>
        <authorList>
            <person name="Lugli G.A."/>
            <person name="Duranti S."/>
            <person name="Milani C."/>
        </authorList>
    </citation>
    <scope>NUCLEOTIDE SEQUENCE [LARGE SCALE GENOMIC DNA]</scope>
    <source>
        <strain evidence="6 7">2036B</strain>
    </source>
</reference>
<evidence type="ECO:0000259" key="4">
    <source>
        <dbReference type="Pfam" id="PF07804"/>
    </source>
</evidence>
<accession>A0A430FTI2</accession>
<keyword evidence="2" id="KW-0808">Transferase</keyword>
<organism evidence="6 7">
    <name type="scientific">Bifidobacterium dolichotidis</name>
    <dbReference type="NCBI Taxonomy" id="2306976"/>
    <lineage>
        <taxon>Bacteria</taxon>
        <taxon>Bacillati</taxon>
        <taxon>Actinomycetota</taxon>
        <taxon>Actinomycetes</taxon>
        <taxon>Bifidobacteriales</taxon>
        <taxon>Bifidobacteriaceae</taxon>
        <taxon>Bifidobacterium</taxon>
    </lineage>
</organism>
<dbReference type="PANTHER" id="PTHR37419:SF8">
    <property type="entry name" value="TOXIN YJJJ"/>
    <property type="match status" value="1"/>
</dbReference>
<name>A0A430FTI2_9BIFI</name>
<gene>
    <name evidence="6" type="ORF">D2E26_0766</name>
</gene>
<evidence type="ECO:0000313" key="7">
    <source>
        <dbReference type="Proteomes" id="UP000287609"/>
    </source>
</evidence>
<dbReference type="GO" id="GO:0005829">
    <property type="term" value="C:cytosol"/>
    <property type="evidence" value="ECO:0007669"/>
    <property type="project" value="TreeGrafter"/>
</dbReference>
<dbReference type="InterPro" id="IPR052028">
    <property type="entry name" value="HipA_Ser/Thr_kinase"/>
</dbReference>
<evidence type="ECO:0000256" key="3">
    <source>
        <dbReference type="ARBA" id="ARBA00022777"/>
    </source>
</evidence>
<comment type="caution">
    <text evidence="6">The sequence shown here is derived from an EMBL/GenBank/DDBJ whole genome shotgun (WGS) entry which is preliminary data.</text>
</comment>
<proteinExistence type="inferred from homology"/>
<dbReference type="Gene3D" id="1.10.1070.20">
    <property type="match status" value="1"/>
</dbReference>
<dbReference type="Proteomes" id="UP000287609">
    <property type="component" value="Unassembled WGS sequence"/>
</dbReference>
<dbReference type="NCBIfam" id="TIGR03071">
    <property type="entry name" value="couple_hipA"/>
    <property type="match status" value="1"/>
</dbReference>
<evidence type="ECO:0000256" key="1">
    <source>
        <dbReference type="ARBA" id="ARBA00010164"/>
    </source>
</evidence>
<keyword evidence="3" id="KW-0418">Kinase</keyword>
<dbReference type="OrthoDB" id="3182374at2"/>
<dbReference type="RefSeq" id="WP_125963330.1">
    <property type="nucleotide sequence ID" value="NZ_QXGM01000001.1"/>
</dbReference>
<dbReference type="InterPro" id="IPR012893">
    <property type="entry name" value="HipA-like_C"/>
</dbReference>
<feature type="domain" description="HipA-like C-terminal" evidence="4">
    <location>
        <begin position="183"/>
        <end position="391"/>
    </location>
</feature>
<feature type="domain" description="HipA N-terminal subdomain 1" evidence="5">
    <location>
        <begin position="7"/>
        <end position="85"/>
    </location>
</feature>
<dbReference type="InterPro" id="IPR017508">
    <property type="entry name" value="HipA_N1"/>
</dbReference>
<dbReference type="EMBL" id="QXGM01000001">
    <property type="protein sequence ID" value="RSX56203.1"/>
    <property type="molecule type" value="Genomic_DNA"/>
</dbReference>
<evidence type="ECO:0000256" key="2">
    <source>
        <dbReference type="ARBA" id="ARBA00022679"/>
    </source>
</evidence>
<dbReference type="AlphaFoldDB" id="A0A430FTI2"/>
<dbReference type="Pfam" id="PF13657">
    <property type="entry name" value="Couple_hipA"/>
    <property type="match status" value="1"/>
</dbReference>
<dbReference type="Pfam" id="PF07804">
    <property type="entry name" value="HipA_C"/>
    <property type="match status" value="1"/>
</dbReference>
<keyword evidence="7" id="KW-1185">Reference proteome</keyword>
<sequence>MCDEAFDIWADDQRRVGSLHLIRSSSKPATLFQYDSDYLHDPHAYALSPDFPLRSQLYHCQGIPSFLQDQLPDYWERSLQSQQWNSNSGAAPLHGNPSQGACLPSDQYLSHEPTNDWDLLSQGIDIARQGNLRLAVQGNSTFLNTKEIPQQSQLSTLFDAVWSVSKNEATTTQVCQLIQAGGSSLGGSRPKVVVRNGAKILIAKFPQPYDQYDVVAWEKTALDVAAIAGIPVPQSQLLTIDHHHVLLLERFDRVNSQLNGPRIPYLSAHTLLHSPDLSLVDWADLADFMLSFVAHWGEDKEQLFARICFNLLINNTDDHMRNIGFLRYPSGWALAPAFDLNPEFTQAPFDTNLLGTNTGDRSNALLEFARYLGIDKQRTAAIVHRNIEAVRQIDDIAQQYGIPAKQRRVIIDIINERIALLSQIFGEVSP</sequence>
<comment type="similarity">
    <text evidence="1">Belongs to the HipA Ser/Thr kinase family.</text>
</comment>
<protein>
    <submittedName>
        <fullName evidence="6">HipA protein</fullName>
    </submittedName>
</protein>
<evidence type="ECO:0000313" key="6">
    <source>
        <dbReference type="EMBL" id="RSX56203.1"/>
    </source>
</evidence>